<proteinExistence type="predicted"/>
<dbReference type="InterPro" id="IPR014025">
    <property type="entry name" value="Glutaredoxin_subgr"/>
</dbReference>
<organism evidence="2">
    <name type="scientific">uncultured Caudovirales phage</name>
    <dbReference type="NCBI Taxonomy" id="2100421"/>
    <lineage>
        <taxon>Viruses</taxon>
        <taxon>Duplodnaviria</taxon>
        <taxon>Heunggongvirae</taxon>
        <taxon>Uroviricota</taxon>
        <taxon>Caudoviricetes</taxon>
        <taxon>Peduoviridae</taxon>
        <taxon>Maltschvirus</taxon>
        <taxon>Maltschvirus maltsch</taxon>
    </lineage>
</organism>
<dbReference type="PRINTS" id="PR00160">
    <property type="entry name" value="GLUTAREDOXIN"/>
</dbReference>
<dbReference type="Pfam" id="PF00462">
    <property type="entry name" value="Glutaredoxin"/>
    <property type="match status" value="1"/>
</dbReference>
<dbReference type="EMBL" id="LR798261">
    <property type="protein sequence ID" value="CAB5218760.1"/>
    <property type="molecule type" value="Genomic_DNA"/>
</dbReference>
<dbReference type="PROSITE" id="PS51354">
    <property type="entry name" value="GLUTAREDOXIN_2"/>
    <property type="match status" value="1"/>
</dbReference>
<dbReference type="InterPro" id="IPR002109">
    <property type="entry name" value="Glutaredoxin"/>
</dbReference>
<dbReference type="InterPro" id="IPR036249">
    <property type="entry name" value="Thioredoxin-like_sf"/>
</dbReference>
<evidence type="ECO:0000313" key="2">
    <source>
        <dbReference type="EMBL" id="CAB5218760.1"/>
    </source>
</evidence>
<sequence>MRKKLTQISAVVWSQTNCPACVEAKRLLDNRAIKYKDCVIGLGYTKKDLIERVPDARSVPQIFFNGEHIGGLPELKRKLMEYDHD</sequence>
<name>A0A6J7WLR4_9CAUD</name>
<accession>A0A6J7WLR4</accession>
<evidence type="ECO:0000259" key="1">
    <source>
        <dbReference type="Pfam" id="PF00462"/>
    </source>
</evidence>
<dbReference type="Gene3D" id="3.40.30.10">
    <property type="entry name" value="Glutaredoxin"/>
    <property type="match status" value="1"/>
</dbReference>
<gene>
    <name evidence="2" type="ORF">UFOVP218_127</name>
</gene>
<protein>
    <submittedName>
        <fullName evidence="2">GrxC Glutaredoxin and related proteins</fullName>
    </submittedName>
</protein>
<feature type="domain" description="Glutaredoxin" evidence="1">
    <location>
        <begin position="11"/>
        <end position="69"/>
    </location>
</feature>
<dbReference type="CDD" id="cd02066">
    <property type="entry name" value="GRX_family"/>
    <property type="match status" value="1"/>
</dbReference>
<reference evidence="2" key="1">
    <citation type="submission" date="2020-05" db="EMBL/GenBank/DDBJ databases">
        <authorList>
            <person name="Chiriac C."/>
            <person name="Salcher M."/>
            <person name="Ghai R."/>
            <person name="Kavagutti S V."/>
        </authorList>
    </citation>
    <scope>NUCLEOTIDE SEQUENCE</scope>
</reference>
<dbReference type="SUPFAM" id="SSF52833">
    <property type="entry name" value="Thioredoxin-like"/>
    <property type="match status" value="1"/>
</dbReference>